<evidence type="ECO:0000259" key="5">
    <source>
        <dbReference type="PROSITE" id="PS50865"/>
    </source>
</evidence>
<keyword evidence="3" id="KW-0862">Zinc</keyword>
<evidence type="ECO:0000256" key="1">
    <source>
        <dbReference type="ARBA" id="ARBA00022723"/>
    </source>
</evidence>
<dbReference type="PROSITE" id="PS50865">
    <property type="entry name" value="ZF_MYND_2"/>
    <property type="match status" value="1"/>
</dbReference>
<dbReference type="Pfam" id="PF01753">
    <property type="entry name" value="zf-MYND"/>
    <property type="match status" value="1"/>
</dbReference>
<evidence type="ECO:0000313" key="7">
    <source>
        <dbReference type="Proteomes" id="UP000636479"/>
    </source>
</evidence>
<keyword evidence="1" id="KW-0479">Metal-binding</keyword>
<name>A0A8H6SU51_9AGAR</name>
<gene>
    <name evidence="6" type="ORF">MIND_00412000</name>
</gene>
<dbReference type="SUPFAM" id="SSF144232">
    <property type="entry name" value="HIT/MYND zinc finger-like"/>
    <property type="match status" value="1"/>
</dbReference>
<dbReference type="OrthoDB" id="341421at2759"/>
<feature type="domain" description="MYND-type" evidence="5">
    <location>
        <begin position="457"/>
        <end position="499"/>
    </location>
</feature>
<evidence type="ECO:0000313" key="6">
    <source>
        <dbReference type="EMBL" id="KAF7306215.1"/>
    </source>
</evidence>
<dbReference type="GeneID" id="59343458"/>
<organism evidence="6 7">
    <name type="scientific">Mycena indigotica</name>
    <dbReference type="NCBI Taxonomy" id="2126181"/>
    <lineage>
        <taxon>Eukaryota</taxon>
        <taxon>Fungi</taxon>
        <taxon>Dikarya</taxon>
        <taxon>Basidiomycota</taxon>
        <taxon>Agaricomycotina</taxon>
        <taxon>Agaricomycetes</taxon>
        <taxon>Agaricomycetidae</taxon>
        <taxon>Agaricales</taxon>
        <taxon>Marasmiineae</taxon>
        <taxon>Mycenaceae</taxon>
        <taxon>Mycena</taxon>
    </lineage>
</organism>
<evidence type="ECO:0000256" key="3">
    <source>
        <dbReference type="ARBA" id="ARBA00022833"/>
    </source>
</evidence>
<keyword evidence="7" id="KW-1185">Reference proteome</keyword>
<dbReference type="Gene3D" id="6.10.140.2220">
    <property type="match status" value="1"/>
</dbReference>
<sequence length="685" mass="77747">MHDAFEQRHLNRLPARFRSIARLLATSSEPHDFAQFEALIHADPRSHILLLPLYWIFLDPARIPPPTALESPSPLEGFALHAAFLALSGSAKAMEVQRRLDHAQWFHGDQVQLPYRELWPRLWRWACFVQQNWALIPASYCHKHSCNESSIIASLLRFTVTAFNIHSPNDANFAIREPGFLRVVFRHWSLRLAQSSDRIPEDLDLSCAFLNLPRGSLDEIISGVGGSLNDVARLFASHIRIYAKELERRPLRARWSPADRVFTQIRGTIGSINNLVPGHAPESATRAQPGPFIEIFLSYLNPRTLVRMAHRLVAYDTSRYTSGEIYGWGTVMRDAIFILGLLLIRSRRSVRIALRHELISVLVRASSRDDGRKPESVADAVNDIIKEVLCPATLFSSINQLLQTSFADIHQLLSSTQFLNSPSQKYSSQLLDMVQVNSLPQVAARALNQANYGICNSSKCLKIANKAQLRRCANCRVSLYCSSDCQRFDWRQGMHRATCLTFLVTAQATALRFSLPELADMHAAMTYHHQNHTAGYYFAIAMHTIGRTTPTPYFVVVDFANHNWQRGIGPLVFALSAVTVDSDSPLTEIREYFPAGAMDAWLARAEECSDRMELHVLRFAIGNAAQFVVMPFCFSGDRQFLIDTGRDFLRQEEQKSGGVTLEGFRRRWESVKVPEDFQWFYQKAF</sequence>
<evidence type="ECO:0000256" key="2">
    <source>
        <dbReference type="ARBA" id="ARBA00022771"/>
    </source>
</evidence>
<proteinExistence type="predicted"/>
<dbReference type="RefSeq" id="XP_037221234.1">
    <property type="nucleotide sequence ID" value="XM_037360942.1"/>
</dbReference>
<keyword evidence="2 4" id="KW-0863">Zinc-finger</keyword>
<reference evidence="6" key="1">
    <citation type="submission" date="2020-05" db="EMBL/GenBank/DDBJ databases">
        <title>Mycena genomes resolve the evolution of fungal bioluminescence.</title>
        <authorList>
            <person name="Tsai I.J."/>
        </authorList>
    </citation>
    <scope>NUCLEOTIDE SEQUENCE</scope>
    <source>
        <strain evidence="6">171206Taipei</strain>
    </source>
</reference>
<comment type="caution">
    <text evidence="6">The sequence shown here is derived from an EMBL/GenBank/DDBJ whole genome shotgun (WGS) entry which is preliminary data.</text>
</comment>
<dbReference type="Proteomes" id="UP000636479">
    <property type="component" value="Unassembled WGS sequence"/>
</dbReference>
<dbReference type="AlphaFoldDB" id="A0A8H6SU51"/>
<dbReference type="InterPro" id="IPR002893">
    <property type="entry name" value="Znf_MYND"/>
</dbReference>
<dbReference type="GO" id="GO:0008270">
    <property type="term" value="F:zinc ion binding"/>
    <property type="evidence" value="ECO:0007669"/>
    <property type="project" value="UniProtKB-KW"/>
</dbReference>
<protein>
    <recommendedName>
        <fullName evidence="5">MYND-type domain-containing protein</fullName>
    </recommendedName>
</protein>
<evidence type="ECO:0000256" key="4">
    <source>
        <dbReference type="PROSITE-ProRule" id="PRU00134"/>
    </source>
</evidence>
<dbReference type="EMBL" id="JACAZF010000004">
    <property type="protein sequence ID" value="KAF7306215.1"/>
    <property type="molecule type" value="Genomic_DNA"/>
</dbReference>
<accession>A0A8H6SU51</accession>